<proteinExistence type="predicted"/>
<dbReference type="SUPFAM" id="SSF52058">
    <property type="entry name" value="L domain-like"/>
    <property type="match status" value="1"/>
</dbReference>
<dbReference type="Pfam" id="PF12799">
    <property type="entry name" value="LRR_4"/>
    <property type="match status" value="1"/>
</dbReference>
<dbReference type="PANTHER" id="PTHR46652:SF3">
    <property type="entry name" value="LEUCINE-RICH REPEAT-CONTAINING PROTEIN 9"/>
    <property type="match status" value="1"/>
</dbReference>
<keyword evidence="4" id="KW-1185">Reference proteome</keyword>
<dbReference type="InterPro" id="IPR032675">
    <property type="entry name" value="LRR_dom_sf"/>
</dbReference>
<dbReference type="InterPro" id="IPR050836">
    <property type="entry name" value="SDS22/Internalin_LRR"/>
</dbReference>
<keyword evidence="1" id="KW-0433">Leucine-rich repeat</keyword>
<gene>
    <name evidence="3" type="ORF">CferDRAFT_1334</name>
</gene>
<reference evidence="3 4" key="2">
    <citation type="submission" date="2006-07" db="EMBL/GenBank/DDBJ databases">
        <title>Sequencing of the draft genome and assembly of Chlorobium ferroxidans DSM 13031.</title>
        <authorList>
            <consortium name="US DOE Joint Genome Institute (JGI-PGF)"/>
            <person name="Copeland A."/>
            <person name="Lucas S."/>
            <person name="Lapidus A."/>
            <person name="Barry K."/>
            <person name="Glavina del Rio T."/>
            <person name="Dalin E."/>
            <person name="Tice H."/>
            <person name="Bruce D."/>
            <person name="Pitluck S."/>
            <person name="Richardson P."/>
        </authorList>
    </citation>
    <scope>NUCLEOTIDE SEQUENCE [LARGE SCALE GENOMIC DNA]</scope>
    <source>
        <strain evidence="3 4">DSM 13031</strain>
    </source>
</reference>
<sequence>MAVTLFFLLFNNIPPFLLINARCRIILEQNTYNQCPVCSYPLTVQSAVCPRCGNDILEDITSLDEQSQEIHRQHIEEKKAEWYTRCLTEKLNCSPNHPAGPPVEQPPKDNGRHLYCQSDEIEYLRTISRAELLRESSARKKWWQTMTDEWKEIIKTTLKVVREPSDQELLDFLETTHLRCDNRRIHDLLPVRMLEKLQQLRCDESPVSDLEPLAHLEKLQRLYAFDCDFSSLDPLRNLTSLKLLWISSTQITTLEPVSKLSNLEELYCSETPINDLSPLKKLFKLEKLSCYKTGISSLAPLRHLENLIELGINSSYVTDLSPLSGLSNLEYLRCNKTAIENIEPLRSLAGLRELSLANTHVMTIEALEELTYLEELDISNTLVSSIDPLMQLQNLEKIELSPGNIPRDELERFIELHPECEVILRK</sequence>
<reference evidence="3 4" key="1">
    <citation type="submission" date="2006-07" db="EMBL/GenBank/DDBJ databases">
        <title>Annotation of the draft genome assembly of Chlorobium ferroxidans DSM 13031.</title>
        <authorList>
            <consortium name="US DOE Joint Genome Institute (JGI-ORNL)"/>
            <person name="Larimer F."/>
            <person name="Land M."/>
            <person name="Hauser L."/>
        </authorList>
    </citation>
    <scope>NUCLEOTIDE SEQUENCE [LARGE SCALE GENOMIC DNA]</scope>
    <source>
        <strain evidence="3 4">DSM 13031</strain>
    </source>
</reference>
<keyword evidence="2" id="KW-0677">Repeat</keyword>
<dbReference type="PANTHER" id="PTHR46652">
    <property type="entry name" value="LEUCINE-RICH REPEAT AND IQ DOMAIN-CONTAINING PROTEIN 1-RELATED"/>
    <property type="match status" value="1"/>
</dbReference>
<protein>
    <submittedName>
        <fullName evidence="3">Leucine-rich repeat</fullName>
    </submittedName>
</protein>
<dbReference type="EMBL" id="AASE01000004">
    <property type="protein sequence ID" value="EAT59407.1"/>
    <property type="molecule type" value="Genomic_DNA"/>
</dbReference>
<organism evidence="3 4">
    <name type="scientific">Chlorobium ferrooxidans DSM 13031</name>
    <dbReference type="NCBI Taxonomy" id="377431"/>
    <lineage>
        <taxon>Bacteria</taxon>
        <taxon>Pseudomonadati</taxon>
        <taxon>Chlorobiota</taxon>
        <taxon>Chlorobiia</taxon>
        <taxon>Chlorobiales</taxon>
        <taxon>Chlorobiaceae</taxon>
        <taxon>Chlorobium/Pelodictyon group</taxon>
        <taxon>Chlorobium</taxon>
    </lineage>
</organism>
<dbReference type="InterPro" id="IPR025875">
    <property type="entry name" value="Leu-rich_rpt_4"/>
</dbReference>
<evidence type="ECO:0000256" key="2">
    <source>
        <dbReference type="ARBA" id="ARBA00022737"/>
    </source>
</evidence>
<dbReference type="Gene3D" id="3.80.10.10">
    <property type="entry name" value="Ribonuclease Inhibitor"/>
    <property type="match status" value="1"/>
</dbReference>
<name>Q0YT58_9CHLB</name>
<evidence type="ECO:0000313" key="3">
    <source>
        <dbReference type="EMBL" id="EAT59407.1"/>
    </source>
</evidence>
<evidence type="ECO:0000313" key="4">
    <source>
        <dbReference type="Proteomes" id="UP000004162"/>
    </source>
</evidence>
<evidence type="ECO:0000256" key="1">
    <source>
        <dbReference type="ARBA" id="ARBA00022614"/>
    </source>
</evidence>
<accession>Q0YT58</accession>
<comment type="caution">
    <text evidence="3">The sequence shown here is derived from an EMBL/GenBank/DDBJ whole genome shotgun (WGS) entry which is preliminary data.</text>
</comment>
<dbReference type="AlphaFoldDB" id="Q0YT58"/>
<dbReference type="Proteomes" id="UP000004162">
    <property type="component" value="Unassembled WGS sequence"/>
</dbReference>